<keyword evidence="2" id="KW-0813">Transport</keyword>
<dbReference type="Proteomes" id="UP001303532">
    <property type="component" value="Chromosome"/>
</dbReference>
<keyword evidence="5 7" id="KW-1133">Transmembrane helix</keyword>
<evidence type="ECO:0000256" key="3">
    <source>
        <dbReference type="ARBA" id="ARBA00022692"/>
    </source>
</evidence>
<evidence type="ECO:0000256" key="4">
    <source>
        <dbReference type="ARBA" id="ARBA00022982"/>
    </source>
</evidence>
<keyword evidence="4" id="KW-0249">Electron transport</keyword>
<organism evidence="9 10">
    <name type="scientific">Sporosarcina jeotgali</name>
    <dbReference type="NCBI Taxonomy" id="3020056"/>
    <lineage>
        <taxon>Bacteria</taxon>
        <taxon>Bacillati</taxon>
        <taxon>Bacillota</taxon>
        <taxon>Bacilli</taxon>
        <taxon>Bacillales</taxon>
        <taxon>Caryophanaceae</taxon>
        <taxon>Sporosarcina</taxon>
    </lineage>
</organism>
<evidence type="ECO:0000256" key="2">
    <source>
        <dbReference type="ARBA" id="ARBA00022448"/>
    </source>
</evidence>
<protein>
    <submittedName>
        <fullName evidence="9">DUF3397 family protein</fullName>
    </submittedName>
</protein>
<gene>
    <name evidence="9" type="ORF">PGH26_04460</name>
</gene>
<keyword evidence="10" id="KW-1185">Reference proteome</keyword>
<sequence length="130" mass="14539">MKEIVQFLLSLIVIVPYVLTVALFVMVKLSGRSSVKSFRIAADVTVPFLLLSVIVLLRMILEIHAGITIIAGVLIIGIGFAVAERIRSKEFRVQNMLRNLWRMLFLILSLLYIVLLLSGVAKTVAEFLKV</sequence>
<dbReference type="EMBL" id="CP116341">
    <property type="protein sequence ID" value="WOV85189.1"/>
    <property type="molecule type" value="Genomic_DNA"/>
</dbReference>
<feature type="transmembrane region" description="Helical" evidence="7">
    <location>
        <begin position="104"/>
        <end position="125"/>
    </location>
</feature>
<reference evidence="9 10" key="1">
    <citation type="submission" date="2023-01" db="EMBL/GenBank/DDBJ databases">
        <title>Sporosarcina sp. nov., isolated from Korean tranditional fermented seafood 'Jeotgal'.</title>
        <authorList>
            <person name="Yang A.-I."/>
        </authorList>
    </citation>
    <scope>NUCLEOTIDE SEQUENCE [LARGE SCALE GENOMIC DNA]</scope>
    <source>
        <strain evidence="9 10">B2O-1</strain>
    </source>
</reference>
<dbReference type="PROSITE" id="PS51003">
    <property type="entry name" value="CYTB_CTER"/>
    <property type="match status" value="1"/>
</dbReference>
<evidence type="ECO:0000259" key="8">
    <source>
        <dbReference type="PROSITE" id="PS51003"/>
    </source>
</evidence>
<dbReference type="Pfam" id="PF11877">
    <property type="entry name" value="DUF3397"/>
    <property type="match status" value="1"/>
</dbReference>
<dbReference type="RefSeq" id="WP_323692817.1">
    <property type="nucleotide sequence ID" value="NZ_CP116341.1"/>
</dbReference>
<feature type="transmembrane region" description="Helical" evidence="7">
    <location>
        <begin position="38"/>
        <end position="57"/>
    </location>
</feature>
<evidence type="ECO:0000313" key="10">
    <source>
        <dbReference type="Proteomes" id="UP001303532"/>
    </source>
</evidence>
<evidence type="ECO:0000313" key="9">
    <source>
        <dbReference type="EMBL" id="WOV85189.1"/>
    </source>
</evidence>
<proteinExistence type="predicted"/>
<keyword evidence="3 7" id="KW-0812">Transmembrane</keyword>
<feature type="transmembrane region" description="Helical" evidence="7">
    <location>
        <begin position="6"/>
        <end position="26"/>
    </location>
</feature>
<evidence type="ECO:0000256" key="1">
    <source>
        <dbReference type="ARBA" id="ARBA00004141"/>
    </source>
</evidence>
<dbReference type="InterPro" id="IPR005798">
    <property type="entry name" value="Cyt_b/b6_C"/>
</dbReference>
<accession>A0ABZ0L1T3</accession>
<evidence type="ECO:0000256" key="7">
    <source>
        <dbReference type="SAM" id="Phobius"/>
    </source>
</evidence>
<dbReference type="InterPro" id="IPR024515">
    <property type="entry name" value="DUF3397"/>
</dbReference>
<comment type="subcellular location">
    <subcellularLocation>
        <location evidence="1">Membrane</location>
        <topology evidence="1">Multi-pass membrane protein</topology>
    </subcellularLocation>
</comment>
<keyword evidence="6 7" id="KW-0472">Membrane</keyword>
<name>A0ABZ0L1T3_9BACL</name>
<feature type="domain" description="Cytochrome b/b6 C-terminal region profile" evidence="8">
    <location>
        <begin position="1"/>
        <end position="130"/>
    </location>
</feature>
<evidence type="ECO:0000256" key="5">
    <source>
        <dbReference type="ARBA" id="ARBA00022989"/>
    </source>
</evidence>
<evidence type="ECO:0000256" key="6">
    <source>
        <dbReference type="ARBA" id="ARBA00023136"/>
    </source>
</evidence>
<feature type="transmembrane region" description="Helical" evidence="7">
    <location>
        <begin position="63"/>
        <end position="83"/>
    </location>
</feature>